<gene>
    <name evidence="2" type="ORF">APR42_09575</name>
</gene>
<dbReference type="InterPro" id="IPR014710">
    <property type="entry name" value="RmlC-like_jellyroll"/>
</dbReference>
<dbReference type="InterPro" id="IPR018490">
    <property type="entry name" value="cNMP-bd_dom_sf"/>
</dbReference>
<dbReference type="Proteomes" id="UP000051643">
    <property type="component" value="Unassembled WGS sequence"/>
</dbReference>
<dbReference type="AlphaFoldDB" id="A0A0Q9Z592"/>
<protein>
    <submittedName>
        <fullName evidence="2">Crp/Fnr family transcriptional regulator</fullName>
    </submittedName>
</protein>
<dbReference type="EMBL" id="LKTP01000034">
    <property type="protein sequence ID" value="KRG27984.1"/>
    <property type="molecule type" value="Genomic_DNA"/>
</dbReference>
<comment type="caution">
    <text evidence="2">The sequence shown here is derived from an EMBL/GenBank/DDBJ whole genome shotgun (WGS) entry which is preliminary data.</text>
</comment>
<accession>A0A0Q9Z592</accession>
<dbReference type="Gene3D" id="2.60.120.10">
    <property type="entry name" value="Jelly Rolls"/>
    <property type="match status" value="1"/>
</dbReference>
<dbReference type="SUPFAM" id="SSF51206">
    <property type="entry name" value="cAMP-binding domain-like"/>
    <property type="match status" value="1"/>
</dbReference>
<proteinExistence type="predicted"/>
<keyword evidence="3" id="KW-1185">Reference proteome</keyword>
<name>A0A0Q9Z592_9FLAO</name>
<reference evidence="2" key="1">
    <citation type="submission" date="2015-10" db="EMBL/GenBank/DDBJ databases">
        <title>Draft genome sequence of Salegentibacter mishustinae KCTC 12263.</title>
        <authorList>
            <person name="Lin W."/>
            <person name="Zheng Q."/>
        </authorList>
    </citation>
    <scope>NUCLEOTIDE SEQUENCE [LARGE SCALE GENOMIC DNA]</scope>
    <source>
        <strain evidence="2">KCTC 12263</strain>
    </source>
</reference>
<organism evidence="2 3">
    <name type="scientific">Salegentibacter mishustinae</name>
    <dbReference type="NCBI Taxonomy" id="270918"/>
    <lineage>
        <taxon>Bacteria</taxon>
        <taxon>Pseudomonadati</taxon>
        <taxon>Bacteroidota</taxon>
        <taxon>Flavobacteriia</taxon>
        <taxon>Flavobacteriales</taxon>
        <taxon>Flavobacteriaceae</taxon>
        <taxon>Salegentibacter</taxon>
    </lineage>
</organism>
<sequence>MNLTDFLKNIVPFSPEELADITAHFEREIVSKNQILVKEQQVCTKLYFVEKGVGRSYYLKEDGKEVTQWFFMEGKFMSSIESFFQQSPSLYYLEMLEESVLYSISRENLDLLFARYHNMEKLGRLLSTEMLTRVVNKLNAVQFQTARERYDYMLTEFPSISSRVSLGSIASYLGMTQETLSRIRRADTSKKS</sequence>
<evidence type="ECO:0000313" key="2">
    <source>
        <dbReference type="EMBL" id="KRG27984.1"/>
    </source>
</evidence>
<evidence type="ECO:0000259" key="1">
    <source>
        <dbReference type="Pfam" id="PF00027"/>
    </source>
</evidence>
<dbReference type="RefSeq" id="WP_057482656.1">
    <property type="nucleotide sequence ID" value="NZ_BMWR01000004.1"/>
</dbReference>
<evidence type="ECO:0000313" key="3">
    <source>
        <dbReference type="Proteomes" id="UP000051643"/>
    </source>
</evidence>
<dbReference type="Pfam" id="PF00027">
    <property type="entry name" value="cNMP_binding"/>
    <property type="match status" value="1"/>
</dbReference>
<dbReference type="STRING" id="270918.APR42_09575"/>
<dbReference type="OrthoDB" id="680421at2"/>
<dbReference type="CDD" id="cd00038">
    <property type="entry name" value="CAP_ED"/>
    <property type="match status" value="1"/>
</dbReference>
<feature type="domain" description="Cyclic nucleotide-binding" evidence="1">
    <location>
        <begin position="30"/>
        <end position="116"/>
    </location>
</feature>
<dbReference type="InterPro" id="IPR000595">
    <property type="entry name" value="cNMP-bd_dom"/>
</dbReference>